<accession>K6XSH7</accession>
<dbReference type="InterPro" id="IPR012338">
    <property type="entry name" value="Beta-lactam/transpept-like"/>
</dbReference>
<dbReference type="RefSeq" id="WP_006991730.1">
    <property type="nucleotide sequence ID" value="NZ_BAEP01000024.1"/>
</dbReference>
<evidence type="ECO:0000256" key="1">
    <source>
        <dbReference type="SAM" id="SignalP"/>
    </source>
</evidence>
<dbReference type="Pfam" id="PF00144">
    <property type="entry name" value="Beta-lactamase"/>
    <property type="match status" value="1"/>
</dbReference>
<dbReference type="EMBL" id="BAEP01000024">
    <property type="protein sequence ID" value="GAC23579.1"/>
    <property type="molecule type" value="Genomic_DNA"/>
</dbReference>
<dbReference type="AlphaFoldDB" id="K6XSH7"/>
<dbReference type="Proteomes" id="UP000006263">
    <property type="component" value="Unassembled WGS sequence"/>
</dbReference>
<reference evidence="3 4" key="1">
    <citation type="journal article" date="2017" name="Antonie Van Leeuwenhoek">
        <title>Rhizobium rhizosphaerae sp. nov., a novel species isolated from rice rhizosphere.</title>
        <authorList>
            <person name="Zhao J.J."/>
            <person name="Zhang J."/>
            <person name="Zhang R.J."/>
            <person name="Zhang C.W."/>
            <person name="Yin H.Q."/>
            <person name="Zhang X.X."/>
        </authorList>
    </citation>
    <scope>NUCLEOTIDE SEQUENCE [LARGE SCALE GENOMIC DNA]</scope>
    <source>
        <strain evidence="3 4">KMM 241</strain>
    </source>
</reference>
<sequence length="425" mass="46540">MNITIKATALLAIVCCSGVANVSTVLAGEERTIPPKATPDEAQIMHWRMPEIEKRFMDIPELDSPYISTSPIVLDDGIAVGQFSHKTTHASTDEGDKAIEETPIITLAKELAAGDHGKYDSLLIAKSGTLVFESYYKRGRVDLPHPQSSATKSYTSLALGRAIQMGYLSMDDLDKPVISFFNDIDSTKLVKGAETITLHHALTMTTGIDISEEGWDAIATNLKRVNGQGEIQAILEDSAPVTEQTQVFKYGTGPQFVMQVIEAVVPGSAEEFIRTELFGKLGITNYDWRLAPSGLPESGWKVSVTARDMLKVGLLIDNYGKWKGEQLIPKAYLQRGTSRQILTGDDDIYGGGELVSNQGYGYFFWGTDLALKGKKHHAFSAQGGGGMYILLVKDFDLVVVVTAHEREDVTQQLIAERILPLLSKR</sequence>
<evidence type="ECO:0000313" key="3">
    <source>
        <dbReference type="EMBL" id="GAC23579.1"/>
    </source>
</evidence>
<dbReference type="OrthoDB" id="9814204at2"/>
<dbReference type="PANTHER" id="PTHR43283:SF7">
    <property type="entry name" value="BETA-LACTAMASE-RELATED DOMAIN-CONTAINING PROTEIN"/>
    <property type="match status" value="1"/>
</dbReference>
<keyword evidence="1" id="KW-0732">Signal</keyword>
<dbReference type="SUPFAM" id="SSF56601">
    <property type="entry name" value="beta-lactamase/transpeptidase-like"/>
    <property type="match status" value="1"/>
</dbReference>
<feature type="chain" id="PRO_5003896848" evidence="1">
    <location>
        <begin position="28"/>
        <end position="425"/>
    </location>
</feature>
<feature type="signal peptide" evidence="1">
    <location>
        <begin position="1"/>
        <end position="27"/>
    </location>
</feature>
<dbReference type="eggNOG" id="COG1680">
    <property type="taxonomic scope" value="Bacteria"/>
</dbReference>
<dbReference type="PANTHER" id="PTHR43283">
    <property type="entry name" value="BETA-LACTAMASE-RELATED"/>
    <property type="match status" value="1"/>
</dbReference>
<evidence type="ECO:0000313" key="4">
    <source>
        <dbReference type="Proteomes" id="UP000006263"/>
    </source>
</evidence>
<gene>
    <name evidence="3" type="ORF">GMES_1280</name>
</gene>
<dbReference type="Gene3D" id="3.40.710.10">
    <property type="entry name" value="DD-peptidase/beta-lactamase superfamily"/>
    <property type="match status" value="1"/>
</dbReference>
<dbReference type="InterPro" id="IPR050789">
    <property type="entry name" value="Diverse_Enzym_Activities"/>
</dbReference>
<organism evidence="3 4">
    <name type="scientific">Paraglaciecola mesophila KMM 241</name>
    <dbReference type="NCBI Taxonomy" id="1128912"/>
    <lineage>
        <taxon>Bacteria</taxon>
        <taxon>Pseudomonadati</taxon>
        <taxon>Pseudomonadota</taxon>
        <taxon>Gammaproteobacteria</taxon>
        <taxon>Alteromonadales</taxon>
        <taxon>Alteromonadaceae</taxon>
        <taxon>Paraglaciecola</taxon>
    </lineage>
</organism>
<feature type="domain" description="Beta-lactamase-related" evidence="2">
    <location>
        <begin position="121"/>
        <end position="407"/>
    </location>
</feature>
<comment type="caution">
    <text evidence="3">The sequence shown here is derived from an EMBL/GenBank/DDBJ whole genome shotgun (WGS) entry which is preliminary data.</text>
</comment>
<name>K6XSH7_9ALTE</name>
<protein>
    <submittedName>
        <fullName evidence="3">Beta-lactamase</fullName>
    </submittedName>
</protein>
<dbReference type="InterPro" id="IPR001466">
    <property type="entry name" value="Beta-lactam-related"/>
</dbReference>
<evidence type="ECO:0000259" key="2">
    <source>
        <dbReference type="Pfam" id="PF00144"/>
    </source>
</evidence>
<proteinExistence type="predicted"/>